<protein>
    <submittedName>
        <fullName evidence="5">SCO family protein</fullName>
    </submittedName>
</protein>
<proteinExistence type="inferred from homology"/>
<gene>
    <name evidence="5" type="ORF">HZA61_07300</name>
</gene>
<feature type="chain" id="PRO_5037802839" evidence="4">
    <location>
        <begin position="27"/>
        <end position="213"/>
    </location>
</feature>
<evidence type="ECO:0000256" key="1">
    <source>
        <dbReference type="ARBA" id="ARBA00010996"/>
    </source>
</evidence>
<evidence type="ECO:0000313" key="5">
    <source>
        <dbReference type="EMBL" id="MBI5169277.1"/>
    </source>
</evidence>
<feature type="binding site" evidence="2">
    <location>
        <position position="171"/>
    </location>
    <ligand>
        <name>Cu cation</name>
        <dbReference type="ChEBI" id="CHEBI:23378"/>
    </ligand>
</feature>
<dbReference type="EMBL" id="JACRIW010000048">
    <property type="protein sequence ID" value="MBI5169277.1"/>
    <property type="molecule type" value="Genomic_DNA"/>
</dbReference>
<keyword evidence="3" id="KW-1015">Disulfide bond</keyword>
<dbReference type="CDD" id="cd02968">
    <property type="entry name" value="SCO"/>
    <property type="match status" value="1"/>
</dbReference>
<evidence type="ECO:0000256" key="4">
    <source>
        <dbReference type="SAM" id="SignalP"/>
    </source>
</evidence>
<feature type="binding site" evidence="2">
    <location>
        <position position="82"/>
    </location>
    <ligand>
        <name>Cu cation</name>
        <dbReference type="ChEBI" id="CHEBI:23378"/>
    </ligand>
</feature>
<sequence>MSDRPAARRIPLAFACLLLALLTASACGPRTSGKLVGHTRPIPKQVGGLSMSEARLGKPDTTFTFRAKRGGLLFVFFGFTNCPDLCPTTLGDLRKALRKVGPGADKVDVAFVTVDPGRDSSEAMARYLGSFFTGGHPLRPADNEQLLAVQAAFGAASSVTRKADGDVDVAHTALSYLVDEHGAVLLEWDYGTSPADLAHDLRLLLARNAGGTK</sequence>
<keyword evidence="2" id="KW-0186">Copper</keyword>
<feature type="signal peptide" evidence="4">
    <location>
        <begin position="1"/>
        <end position="26"/>
    </location>
</feature>
<dbReference type="PANTHER" id="PTHR12151">
    <property type="entry name" value="ELECTRON TRANSPORT PROTIN SCO1/SENC FAMILY MEMBER"/>
    <property type="match status" value="1"/>
</dbReference>
<dbReference type="SUPFAM" id="SSF52833">
    <property type="entry name" value="Thioredoxin-like"/>
    <property type="match status" value="1"/>
</dbReference>
<feature type="disulfide bond" description="Redox-active" evidence="3">
    <location>
        <begin position="82"/>
        <end position="86"/>
    </location>
</feature>
<dbReference type="InterPro" id="IPR003782">
    <property type="entry name" value="SCO1/SenC"/>
</dbReference>
<evidence type="ECO:0000256" key="3">
    <source>
        <dbReference type="PIRSR" id="PIRSR603782-2"/>
    </source>
</evidence>
<dbReference type="Gene3D" id="3.40.30.10">
    <property type="entry name" value="Glutaredoxin"/>
    <property type="match status" value="1"/>
</dbReference>
<keyword evidence="4" id="KW-0732">Signal</keyword>
<evidence type="ECO:0000256" key="2">
    <source>
        <dbReference type="PIRSR" id="PIRSR603782-1"/>
    </source>
</evidence>
<name>A0A933SB47_UNCEI</name>
<comment type="caution">
    <text evidence="5">The sequence shown here is derived from an EMBL/GenBank/DDBJ whole genome shotgun (WGS) entry which is preliminary data.</text>
</comment>
<organism evidence="5 6">
    <name type="scientific">Eiseniibacteriota bacterium</name>
    <dbReference type="NCBI Taxonomy" id="2212470"/>
    <lineage>
        <taxon>Bacteria</taxon>
        <taxon>Candidatus Eiseniibacteriota</taxon>
    </lineage>
</organism>
<dbReference type="GO" id="GO:0046872">
    <property type="term" value="F:metal ion binding"/>
    <property type="evidence" value="ECO:0007669"/>
    <property type="project" value="UniProtKB-KW"/>
</dbReference>
<dbReference type="Proteomes" id="UP000696931">
    <property type="component" value="Unassembled WGS sequence"/>
</dbReference>
<dbReference type="InterPro" id="IPR036249">
    <property type="entry name" value="Thioredoxin-like_sf"/>
</dbReference>
<dbReference type="AlphaFoldDB" id="A0A933SB47"/>
<dbReference type="PANTHER" id="PTHR12151:SF25">
    <property type="entry name" value="LINALOOL DEHYDRATASE_ISOMERASE DOMAIN-CONTAINING PROTEIN"/>
    <property type="match status" value="1"/>
</dbReference>
<reference evidence="5" key="1">
    <citation type="submission" date="2020-07" db="EMBL/GenBank/DDBJ databases">
        <title>Huge and variable diversity of episymbiotic CPR bacteria and DPANN archaea in groundwater ecosystems.</title>
        <authorList>
            <person name="He C.Y."/>
            <person name="Keren R."/>
            <person name="Whittaker M."/>
            <person name="Farag I.F."/>
            <person name="Doudna J."/>
            <person name="Cate J.H.D."/>
            <person name="Banfield J.F."/>
        </authorList>
    </citation>
    <scope>NUCLEOTIDE SEQUENCE</scope>
    <source>
        <strain evidence="5">NC_groundwater_1813_Pr3_B-0.1um_71_17</strain>
    </source>
</reference>
<evidence type="ECO:0000313" key="6">
    <source>
        <dbReference type="Proteomes" id="UP000696931"/>
    </source>
</evidence>
<dbReference type="PROSITE" id="PS51257">
    <property type="entry name" value="PROKAR_LIPOPROTEIN"/>
    <property type="match status" value="1"/>
</dbReference>
<comment type="similarity">
    <text evidence="1">Belongs to the SCO1/2 family.</text>
</comment>
<dbReference type="Pfam" id="PF02630">
    <property type="entry name" value="SCO1-SenC"/>
    <property type="match status" value="1"/>
</dbReference>
<keyword evidence="2" id="KW-0479">Metal-binding</keyword>
<accession>A0A933SB47</accession>
<feature type="binding site" evidence="2">
    <location>
        <position position="86"/>
    </location>
    <ligand>
        <name>Cu cation</name>
        <dbReference type="ChEBI" id="CHEBI:23378"/>
    </ligand>
</feature>